<comment type="caution">
    <text evidence="2">The sequence shown here is derived from an EMBL/GenBank/DDBJ whole genome shotgun (WGS) entry which is preliminary data.</text>
</comment>
<keyword evidence="1" id="KW-0812">Transmembrane</keyword>
<accession>A0A9X2BVP4</accession>
<proteinExistence type="predicted"/>
<organism evidence="2 3">
    <name type="scientific">Roseomonas acroporae</name>
    <dbReference type="NCBI Taxonomy" id="2937791"/>
    <lineage>
        <taxon>Bacteria</taxon>
        <taxon>Pseudomonadati</taxon>
        <taxon>Pseudomonadota</taxon>
        <taxon>Alphaproteobacteria</taxon>
        <taxon>Acetobacterales</taxon>
        <taxon>Roseomonadaceae</taxon>
        <taxon>Roseomonas</taxon>
    </lineage>
</organism>
<name>A0A9X2BVP4_9PROT</name>
<evidence type="ECO:0000256" key="1">
    <source>
        <dbReference type="SAM" id="Phobius"/>
    </source>
</evidence>
<dbReference type="EMBL" id="JALPRX010000027">
    <property type="protein sequence ID" value="MCK8784214.1"/>
    <property type="molecule type" value="Genomic_DNA"/>
</dbReference>
<sequence length="93" mass="9702">MRPTRRLAKRRAPHYAAPMVTREDVLVLGLTAGVIGSLVGGLLLGIGLGLAVEGAHIGWLLMLPAAPVSGGIGYALARRLARQLPSGRADRRG</sequence>
<keyword evidence="1" id="KW-0472">Membrane</keyword>
<dbReference type="AlphaFoldDB" id="A0A9X2BVP4"/>
<protein>
    <submittedName>
        <fullName evidence="2">Uncharacterized protein</fullName>
    </submittedName>
</protein>
<feature type="transmembrane region" description="Helical" evidence="1">
    <location>
        <begin position="57"/>
        <end position="77"/>
    </location>
</feature>
<keyword evidence="1" id="KW-1133">Transmembrane helix</keyword>
<evidence type="ECO:0000313" key="3">
    <source>
        <dbReference type="Proteomes" id="UP001139516"/>
    </source>
</evidence>
<keyword evidence="3" id="KW-1185">Reference proteome</keyword>
<reference evidence="2" key="1">
    <citation type="submission" date="2022-04" db="EMBL/GenBank/DDBJ databases">
        <title>Roseomonas acroporae sp. nov., isolated from coral Acropora digitifera.</title>
        <authorList>
            <person name="Sun H."/>
        </authorList>
    </citation>
    <scope>NUCLEOTIDE SEQUENCE</scope>
    <source>
        <strain evidence="2">NAR14</strain>
    </source>
</reference>
<dbReference type="RefSeq" id="WP_248666340.1">
    <property type="nucleotide sequence ID" value="NZ_JALPRX010000027.1"/>
</dbReference>
<feature type="transmembrane region" description="Helical" evidence="1">
    <location>
        <begin position="25"/>
        <end position="51"/>
    </location>
</feature>
<gene>
    <name evidence="2" type="ORF">M0638_07465</name>
</gene>
<dbReference type="Proteomes" id="UP001139516">
    <property type="component" value="Unassembled WGS sequence"/>
</dbReference>
<evidence type="ECO:0000313" key="2">
    <source>
        <dbReference type="EMBL" id="MCK8784214.1"/>
    </source>
</evidence>